<dbReference type="Gene3D" id="1.10.840.10">
    <property type="entry name" value="Ras guanine-nucleotide exchange factors catalytic domain"/>
    <property type="match status" value="1"/>
</dbReference>
<gene>
    <name evidence="1" type="primary">RGL1_2</name>
    <name evidence="1" type="ORF">XENOCAPTIV_027003</name>
</gene>
<dbReference type="InterPro" id="IPR036964">
    <property type="entry name" value="RASGEF_cat_dom_sf"/>
</dbReference>
<dbReference type="InterPro" id="IPR023578">
    <property type="entry name" value="Ras_GEF_dom_sf"/>
</dbReference>
<protein>
    <submittedName>
        <fullName evidence="1">Ral guanine nucleotide dissociation stimulator-like 1</fullName>
    </submittedName>
</protein>
<organism evidence="1 2">
    <name type="scientific">Xenoophorus captivus</name>
    <dbReference type="NCBI Taxonomy" id="1517983"/>
    <lineage>
        <taxon>Eukaryota</taxon>
        <taxon>Metazoa</taxon>
        <taxon>Chordata</taxon>
        <taxon>Craniata</taxon>
        <taxon>Vertebrata</taxon>
        <taxon>Euteleostomi</taxon>
        <taxon>Actinopterygii</taxon>
        <taxon>Neopterygii</taxon>
        <taxon>Teleostei</taxon>
        <taxon>Neoteleostei</taxon>
        <taxon>Acanthomorphata</taxon>
        <taxon>Ovalentaria</taxon>
        <taxon>Atherinomorphae</taxon>
        <taxon>Cyprinodontiformes</taxon>
        <taxon>Goodeidae</taxon>
        <taxon>Xenoophorus</taxon>
    </lineage>
</organism>
<comment type="caution">
    <text evidence="1">The sequence shown here is derived from an EMBL/GenBank/DDBJ whole genome shotgun (WGS) entry which is preliminary data.</text>
</comment>
<evidence type="ECO:0000313" key="2">
    <source>
        <dbReference type="Proteomes" id="UP001434883"/>
    </source>
</evidence>
<accession>A0ABV0S4D1</accession>
<keyword evidence="2" id="KW-1185">Reference proteome</keyword>
<sequence>MQGTIPYLGTFLTDLTMLDTALPDFVEEFEVIAQIKLLQSACNSYCLNADPAFLRWFKNQPQLSEEER</sequence>
<name>A0ABV0S4D1_9TELE</name>
<reference evidence="1 2" key="1">
    <citation type="submission" date="2021-06" db="EMBL/GenBank/DDBJ databases">
        <authorList>
            <person name="Palmer J.M."/>
        </authorList>
    </citation>
    <scope>NUCLEOTIDE SEQUENCE [LARGE SCALE GENOMIC DNA]</scope>
    <source>
        <strain evidence="1 2">XC_2019</strain>
        <tissue evidence="1">Muscle</tissue>
    </source>
</reference>
<dbReference type="EMBL" id="JAHRIN010067906">
    <property type="protein sequence ID" value="MEQ2215075.1"/>
    <property type="molecule type" value="Genomic_DNA"/>
</dbReference>
<evidence type="ECO:0000313" key="1">
    <source>
        <dbReference type="EMBL" id="MEQ2215075.1"/>
    </source>
</evidence>
<dbReference type="Proteomes" id="UP001434883">
    <property type="component" value="Unassembled WGS sequence"/>
</dbReference>
<proteinExistence type="predicted"/>
<dbReference type="SUPFAM" id="SSF48366">
    <property type="entry name" value="Ras GEF"/>
    <property type="match status" value="1"/>
</dbReference>